<name>A0A1X7UU19_AMPQE</name>
<dbReference type="AlphaFoldDB" id="A0A1X7UU19"/>
<dbReference type="EnsemblMetazoa" id="Aqu2.1.31268_001">
    <property type="protein sequence ID" value="Aqu2.1.31268_001"/>
    <property type="gene ID" value="Aqu2.1.31268"/>
</dbReference>
<reference evidence="2" key="1">
    <citation type="submission" date="2017-05" db="UniProtKB">
        <authorList>
            <consortium name="EnsemblMetazoa"/>
        </authorList>
    </citation>
    <scope>IDENTIFICATION</scope>
</reference>
<dbReference type="PANTHER" id="PTHR45749:SF21">
    <property type="entry name" value="DUF4371 DOMAIN-CONTAINING PROTEIN"/>
    <property type="match status" value="1"/>
</dbReference>
<dbReference type="STRING" id="400682.A0A1X7UU19"/>
<dbReference type="InParanoid" id="A0A1X7UU19"/>
<dbReference type="InterPro" id="IPR025398">
    <property type="entry name" value="DUF4371"/>
</dbReference>
<proteinExistence type="predicted"/>
<sequence length="149" mass="17167">MKLQSLNRLSVASQLSQQLCKDQSHRRLMLLKALSLIQMLSKQGLPFRGHVEKKGNFVQLLLCRSEDVEGLKKWVHSGKYMSHEIINEVIEIMAHELLRGVIANVKCANYYALIADETQDVSRIEQLSVSIRWVDNLFNIHEDCWFDGS</sequence>
<accession>A0A1X7UU19</accession>
<dbReference type="OrthoDB" id="10064879at2759"/>
<evidence type="ECO:0000313" key="2">
    <source>
        <dbReference type="EnsemblMetazoa" id="Aqu2.1.31268_001"/>
    </source>
</evidence>
<dbReference type="Pfam" id="PF14291">
    <property type="entry name" value="DUF4371"/>
    <property type="match status" value="1"/>
</dbReference>
<protein>
    <recommendedName>
        <fullName evidence="1">DUF4371 domain-containing protein</fullName>
    </recommendedName>
</protein>
<dbReference type="PANTHER" id="PTHR45749">
    <property type="match status" value="1"/>
</dbReference>
<feature type="domain" description="DUF4371" evidence="1">
    <location>
        <begin position="16"/>
        <end position="140"/>
    </location>
</feature>
<evidence type="ECO:0000259" key="1">
    <source>
        <dbReference type="Pfam" id="PF14291"/>
    </source>
</evidence>
<organism evidence="2">
    <name type="scientific">Amphimedon queenslandica</name>
    <name type="common">Sponge</name>
    <dbReference type="NCBI Taxonomy" id="400682"/>
    <lineage>
        <taxon>Eukaryota</taxon>
        <taxon>Metazoa</taxon>
        <taxon>Porifera</taxon>
        <taxon>Demospongiae</taxon>
        <taxon>Heteroscleromorpha</taxon>
        <taxon>Haplosclerida</taxon>
        <taxon>Niphatidae</taxon>
        <taxon>Amphimedon</taxon>
    </lineage>
</organism>